<comment type="caution">
    <text evidence="5">The sequence shown here is derived from an EMBL/GenBank/DDBJ whole genome shotgun (WGS) entry which is preliminary data.</text>
</comment>
<name>A0A7X6MMY2_9MYCO</name>
<keyword evidence="3" id="KW-0812">Transmembrane</keyword>
<keyword evidence="3" id="KW-0472">Membrane</keyword>
<organism evidence="5 6">
    <name type="scientific">Mycolicibacterium septicum DSM 44393</name>
    <dbReference type="NCBI Taxonomy" id="1341646"/>
    <lineage>
        <taxon>Bacteria</taxon>
        <taxon>Bacillati</taxon>
        <taxon>Actinomycetota</taxon>
        <taxon>Actinomycetes</taxon>
        <taxon>Mycobacteriales</taxon>
        <taxon>Mycobacteriaceae</taxon>
        <taxon>Mycolicibacterium</taxon>
    </lineage>
</organism>
<feature type="region of interest" description="Disordered" evidence="2">
    <location>
        <begin position="300"/>
        <end position="321"/>
    </location>
</feature>
<proteinExistence type="predicted"/>
<sequence length="321" mass="33060">MTAPPPYGGYQGYPAGYPPSAHTNGMAVASLVSAVLFAPLGIVFGHISLSQLKRTGEQGRGIAIAGLVIGYVMTALAIVATVLAVVFAFIVVKAAEDMPRRDRYTASPGSEQQLPAFAAPANLGTNCQYPTTTEPATKPVRPPRTGPVPTEPATVEAGIFTDRGSIGLNLANGKAPCTVNNFASLASQGFFDGTQCHRLTTGDLAALQCGDPSSSGTGGPGYRFPNEYPTNQYRLSDPALRQPVVYPRGTVAMANSGPGTNGSQFFLVYEDSLLPPTYTVFGTVDKTGLATLDAIADGGVADGSDDGEPATPVTIKSASLG</sequence>
<feature type="transmembrane region" description="Helical" evidence="3">
    <location>
        <begin position="61"/>
        <end position="92"/>
    </location>
</feature>
<evidence type="ECO:0000256" key="3">
    <source>
        <dbReference type="SAM" id="Phobius"/>
    </source>
</evidence>
<dbReference type="CDD" id="cd00317">
    <property type="entry name" value="cyclophilin"/>
    <property type="match status" value="1"/>
</dbReference>
<dbReference type="PROSITE" id="PS50072">
    <property type="entry name" value="CSA_PPIASE_2"/>
    <property type="match status" value="1"/>
</dbReference>
<feature type="compositionally biased region" description="Pro residues" evidence="2">
    <location>
        <begin position="140"/>
        <end position="150"/>
    </location>
</feature>
<dbReference type="Proteomes" id="UP000518188">
    <property type="component" value="Unassembled WGS sequence"/>
</dbReference>
<dbReference type="PANTHER" id="PTHR45625">
    <property type="entry name" value="PEPTIDYL-PROLYL CIS-TRANS ISOMERASE-RELATED"/>
    <property type="match status" value="1"/>
</dbReference>
<dbReference type="Gene3D" id="2.40.100.10">
    <property type="entry name" value="Cyclophilin-like"/>
    <property type="match status" value="1"/>
</dbReference>
<dbReference type="PRINTS" id="PR00153">
    <property type="entry name" value="CSAPPISMRASE"/>
</dbReference>
<dbReference type="EMBL" id="JAAXPJ010000001">
    <property type="protein sequence ID" value="NKZ09629.1"/>
    <property type="molecule type" value="Genomic_DNA"/>
</dbReference>
<dbReference type="InterPro" id="IPR025241">
    <property type="entry name" value="DUF4190"/>
</dbReference>
<evidence type="ECO:0000256" key="1">
    <source>
        <dbReference type="ARBA" id="ARBA00002388"/>
    </source>
</evidence>
<feature type="domain" description="PPIase cyclophilin-type" evidence="4">
    <location>
        <begin position="164"/>
        <end position="320"/>
    </location>
</feature>
<gene>
    <name evidence="5" type="ORF">HGA11_01470</name>
</gene>
<evidence type="ECO:0000256" key="2">
    <source>
        <dbReference type="SAM" id="MobiDB-lite"/>
    </source>
</evidence>
<feature type="transmembrane region" description="Helical" evidence="3">
    <location>
        <begin position="26"/>
        <end position="49"/>
    </location>
</feature>
<dbReference type="Pfam" id="PF13828">
    <property type="entry name" value="DUF4190"/>
    <property type="match status" value="1"/>
</dbReference>
<evidence type="ECO:0000313" key="6">
    <source>
        <dbReference type="Proteomes" id="UP000518188"/>
    </source>
</evidence>
<dbReference type="AlphaFoldDB" id="A0A7X6MMY2"/>
<dbReference type="SUPFAM" id="SSF50891">
    <property type="entry name" value="Cyclophilin-like"/>
    <property type="match status" value="1"/>
</dbReference>
<dbReference type="Pfam" id="PF00160">
    <property type="entry name" value="Pro_isomerase"/>
    <property type="match status" value="1"/>
</dbReference>
<dbReference type="InterPro" id="IPR044666">
    <property type="entry name" value="Cyclophilin_A-like"/>
</dbReference>
<keyword evidence="3" id="KW-1133">Transmembrane helix</keyword>
<dbReference type="PANTHER" id="PTHR45625:SF3">
    <property type="entry name" value="PEPTIDYL-PROLYL CIS-TRANS ISOMERASE B-RELATED"/>
    <property type="match status" value="1"/>
</dbReference>
<dbReference type="GO" id="GO:0003755">
    <property type="term" value="F:peptidyl-prolyl cis-trans isomerase activity"/>
    <property type="evidence" value="ECO:0007669"/>
    <property type="project" value="InterPro"/>
</dbReference>
<comment type="function">
    <text evidence="1">PPIases accelerate the folding of proteins. It catalyzes the cis-trans isomerization of proline imidic peptide bonds in oligopeptides.</text>
</comment>
<dbReference type="InterPro" id="IPR002130">
    <property type="entry name" value="Cyclophilin-type_PPIase_dom"/>
</dbReference>
<evidence type="ECO:0000259" key="4">
    <source>
        <dbReference type="PROSITE" id="PS50072"/>
    </source>
</evidence>
<feature type="region of interest" description="Disordered" evidence="2">
    <location>
        <begin position="132"/>
        <end position="152"/>
    </location>
</feature>
<dbReference type="InterPro" id="IPR029000">
    <property type="entry name" value="Cyclophilin-like_dom_sf"/>
</dbReference>
<evidence type="ECO:0000313" key="5">
    <source>
        <dbReference type="EMBL" id="NKZ09629.1"/>
    </source>
</evidence>
<accession>A0A7X6MMY2</accession>
<protein>
    <submittedName>
        <fullName evidence="5">DUF4190 domain-containing protein</fullName>
    </submittedName>
</protein>
<reference evidence="5 6" key="1">
    <citation type="submission" date="2020-04" db="EMBL/GenBank/DDBJ databases">
        <title>MicrobeNet Type strains.</title>
        <authorList>
            <person name="Nicholson A.C."/>
        </authorList>
    </citation>
    <scope>NUCLEOTIDE SEQUENCE [LARGE SCALE GENOMIC DNA]</scope>
    <source>
        <strain evidence="5 6">ATCC 700731</strain>
    </source>
</reference>